<dbReference type="PANTHER" id="PTHR48178:SF1">
    <property type="entry name" value="PEROXISOME BIOGENESIS FACTOR 2"/>
    <property type="match status" value="1"/>
</dbReference>
<gene>
    <name evidence="15" type="ORF">HPLM_LOCUS16987</name>
</gene>
<keyword evidence="11" id="KW-0653">Protein transport</keyword>
<dbReference type="GO" id="GO:0016740">
    <property type="term" value="F:transferase activity"/>
    <property type="evidence" value="ECO:0007669"/>
    <property type="project" value="UniProtKB-KW"/>
</dbReference>
<keyword evidence="9" id="KW-0833">Ubl conjugation pathway</keyword>
<dbReference type="STRING" id="6290.A0A158QRA2"/>
<evidence type="ECO:0000256" key="8">
    <source>
        <dbReference type="ARBA" id="ARBA00022771"/>
    </source>
</evidence>
<evidence type="ECO:0000313" key="17">
    <source>
        <dbReference type="WBParaSite" id="HPLM_0001699501-mRNA-1"/>
    </source>
</evidence>
<dbReference type="GO" id="GO:0005778">
    <property type="term" value="C:peroxisomal membrane"/>
    <property type="evidence" value="ECO:0007669"/>
    <property type="project" value="UniProtKB-SubCell"/>
</dbReference>
<keyword evidence="4" id="KW-0813">Transport</keyword>
<keyword evidence="16" id="KW-1185">Reference proteome</keyword>
<dbReference type="GO" id="GO:0008270">
    <property type="term" value="F:zinc ion binding"/>
    <property type="evidence" value="ECO:0007669"/>
    <property type="project" value="UniProtKB-KW"/>
</dbReference>
<keyword evidence="14" id="KW-0576">Peroxisome</keyword>
<dbReference type="Gene3D" id="3.30.40.10">
    <property type="entry name" value="Zinc/RING finger domain, C3HC4 (zinc finger)"/>
    <property type="match status" value="1"/>
</dbReference>
<dbReference type="OrthoDB" id="5832534at2759"/>
<keyword evidence="5" id="KW-0808">Transferase</keyword>
<reference evidence="15 16" key="2">
    <citation type="submission" date="2018-11" db="EMBL/GenBank/DDBJ databases">
        <authorList>
            <consortium name="Pathogen Informatics"/>
        </authorList>
    </citation>
    <scope>NUCLEOTIDE SEQUENCE [LARGE SCALE GENOMIC DNA]</scope>
    <source>
        <strain evidence="15 16">MHpl1</strain>
    </source>
</reference>
<evidence type="ECO:0000313" key="16">
    <source>
        <dbReference type="Proteomes" id="UP000268014"/>
    </source>
</evidence>
<evidence type="ECO:0000256" key="2">
    <source>
        <dbReference type="ARBA" id="ARBA00004906"/>
    </source>
</evidence>
<evidence type="ECO:0000256" key="9">
    <source>
        <dbReference type="ARBA" id="ARBA00022786"/>
    </source>
</evidence>
<dbReference type="EMBL" id="UZAF01019696">
    <property type="protein sequence ID" value="VDO62756.1"/>
    <property type="molecule type" value="Genomic_DNA"/>
</dbReference>
<dbReference type="Proteomes" id="UP000268014">
    <property type="component" value="Unassembled WGS sequence"/>
</dbReference>
<evidence type="ECO:0000256" key="3">
    <source>
        <dbReference type="ARBA" id="ARBA00008704"/>
    </source>
</evidence>
<keyword evidence="12" id="KW-1133">Transmembrane helix</keyword>
<dbReference type="PANTHER" id="PTHR48178">
    <property type="entry name" value="PEROXISOME BIOGENESIS FACTOR 2"/>
    <property type="match status" value="1"/>
</dbReference>
<name>A0A158QRA2_HAEPC</name>
<keyword evidence="7" id="KW-0479">Metal-binding</keyword>
<comment type="pathway">
    <text evidence="2">Protein modification; protein ubiquitination.</text>
</comment>
<evidence type="ECO:0000256" key="11">
    <source>
        <dbReference type="ARBA" id="ARBA00022927"/>
    </source>
</evidence>
<dbReference type="InterPro" id="IPR025654">
    <property type="entry name" value="PEX2/10"/>
</dbReference>
<evidence type="ECO:0000256" key="13">
    <source>
        <dbReference type="ARBA" id="ARBA00023136"/>
    </source>
</evidence>
<keyword evidence="10" id="KW-0862">Zinc</keyword>
<evidence type="ECO:0000256" key="5">
    <source>
        <dbReference type="ARBA" id="ARBA00022679"/>
    </source>
</evidence>
<evidence type="ECO:0000256" key="1">
    <source>
        <dbReference type="ARBA" id="ARBA00004585"/>
    </source>
</evidence>
<accession>A0A158QRA2</accession>
<reference evidence="17" key="1">
    <citation type="submission" date="2016-04" db="UniProtKB">
        <authorList>
            <consortium name="WormBaseParasite"/>
        </authorList>
    </citation>
    <scope>IDENTIFICATION</scope>
</reference>
<protein>
    <submittedName>
        <fullName evidence="17">RING-type domain-containing protein</fullName>
    </submittedName>
</protein>
<dbReference type="SUPFAM" id="SSF57850">
    <property type="entry name" value="RING/U-box"/>
    <property type="match status" value="1"/>
</dbReference>
<evidence type="ECO:0000313" key="15">
    <source>
        <dbReference type="EMBL" id="VDO62756.1"/>
    </source>
</evidence>
<evidence type="ECO:0000256" key="7">
    <source>
        <dbReference type="ARBA" id="ARBA00022723"/>
    </source>
</evidence>
<organism evidence="17">
    <name type="scientific">Haemonchus placei</name>
    <name type="common">Barber's pole worm</name>
    <dbReference type="NCBI Taxonomy" id="6290"/>
    <lineage>
        <taxon>Eukaryota</taxon>
        <taxon>Metazoa</taxon>
        <taxon>Ecdysozoa</taxon>
        <taxon>Nematoda</taxon>
        <taxon>Chromadorea</taxon>
        <taxon>Rhabditida</taxon>
        <taxon>Rhabditina</taxon>
        <taxon>Rhabditomorpha</taxon>
        <taxon>Strongyloidea</taxon>
        <taxon>Trichostrongylidae</taxon>
        <taxon>Haemonchus</taxon>
    </lineage>
</organism>
<dbReference type="WBParaSite" id="HPLM_0001699501-mRNA-1">
    <property type="protein sequence ID" value="HPLM_0001699501-mRNA-1"/>
    <property type="gene ID" value="HPLM_0001699501"/>
</dbReference>
<dbReference type="AlphaFoldDB" id="A0A158QRA2"/>
<proteinExistence type="inferred from homology"/>
<dbReference type="InterPro" id="IPR013083">
    <property type="entry name" value="Znf_RING/FYVE/PHD"/>
</dbReference>
<sequence length="218" mass="24967">MACESLRVEQVDAKILDGEYQQLLEQQLGQLIRELPITIGHTCERIRPEIQLLIDALIWTNRFYRESMLRKYVKMINIIHYLNFLCVGGHSTFIESLLKLRNWNMHLPTIGTINYDSQNRELMWHTFRDALLLLWPAIAIISTKWQTRTGNGVVQTMEVALKCGRCGQAAVAPMRFGGCGHVACYWCVMSRIPTESVRCATCGEETLQVTPVRGHAFL</sequence>
<keyword evidence="13" id="KW-0472">Membrane</keyword>
<evidence type="ECO:0000256" key="14">
    <source>
        <dbReference type="ARBA" id="ARBA00023140"/>
    </source>
</evidence>
<comment type="similarity">
    <text evidence="3">Belongs to the pex2/pex10/pex12 family.</text>
</comment>
<keyword evidence="8" id="KW-0863">Zinc-finger</keyword>
<keyword evidence="6" id="KW-0812">Transmembrane</keyword>
<evidence type="ECO:0000256" key="12">
    <source>
        <dbReference type="ARBA" id="ARBA00022989"/>
    </source>
</evidence>
<evidence type="ECO:0000256" key="6">
    <source>
        <dbReference type="ARBA" id="ARBA00022692"/>
    </source>
</evidence>
<comment type="subcellular location">
    <subcellularLocation>
        <location evidence="1">Peroxisome membrane</location>
        <topology evidence="1">Multi-pass membrane protein</topology>
    </subcellularLocation>
</comment>
<dbReference type="GO" id="GO:0016558">
    <property type="term" value="P:protein import into peroxisome matrix"/>
    <property type="evidence" value="ECO:0007669"/>
    <property type="project" value="InterPro"/>
</dbReference>
<evidence type="ECO:0000256" key="4">
    <source>
        <dbReference type="ARBA" id="ARBA00022448"/>
    </source>
</evidence>
<evidence type="ECO:0000256" key="10">
    <source>
        <dbReference type="ARBA" id="ARBA00022833"/>
    </source>
</evidence>